<evidence type="ECO:0000313" key="3">
    <source>
        <dbReference type="Proteomes" id="UP001224775"/>
    </source>
</evidence>
<dbReference type="Proteomes" id="UP001224775">
    <property type="component" value="Unassembled WGS sequence"/>
</dbReference>
<proteinExistence type="predicted"/>
<feature type="compositionally biased region" description="Basic residues" evidence="1">
    <location>
        <begin position="1"/>
        <end position="18"/>
    </location>
</feature>
<organism evidence="2 3">
    <name type="scientific">Skeletonema marinoi</name>
    <dbReference type="NCBI Taxonomy" id="267567"/>
    <lineage>
        <taxon>Eukaryota</taxon>
        <taxon>Sar</taxon>
        <taxon>Stramenopiles</taxon>
        <taxon>Ochrophyta</taxon>
        <taxon>Bacillariophyta</taxon>
        <taxon>Coscinodiscophyceae</taxon>
        <taxon>Thalassiosirophycidae</taxon>
        <taxon>Thalassiosirales</taxon>
        <taxon>Skeletonemataceae</taxon>
        <taxon>Skeletonema</taxon>
        <taxon>Skeletonema marinoi-dohrnii complex</taxon>
    </lineage>
</organism>
<evidence type="ECO:0000313" key="2">
    <source>
        <dbReference type="EMBL" id="KAK1738430.1"/>
    </source>
</evidence>
<reference evidence="2" key="1">
    <citation type="submission" date="2023-06" db="EMBL/GenBank/DDBJ databases">
        <title>Survivors Of The Sea: Transcriptome response of Skeletonema marinoi to long-term dormancy.</title>
        <authorList>
            <person name="Pinder M.I.M."/>
            <person name="Kourtchenko O."/>
            <person name="Robertson E.K."/>
            <person name="Larsson T."/>
            <person name="Maumus F."/>
            <person name="Osuna-Cruz C.M."/>
            <person name="Vancaester E."/>
            <person name="Stenow R."/>
            <person name="Vandepoele K."/>
            <person name="Ploug H."/>
            <person name="Bruchert V."/>
            <person name="Godhe A."/>
            <person name="Topel M."/>
        </authorList>
    </citation>
    <scope>NUCLEOTIDE SEQUENCE</scope>
    <source>
        <strain evidence="2">R05AC</strain>
    </source>
</reference>
<comment type="caution">
    <text evidence="2">The sequence shown here is derived from an EMBL/GenBank/DDBJ whole genome shotgun (WGS) entry which is preliminary data.</text>
</comment>
<feature type="compositionally biased region" description="Low complexity" evidence="1">
    <location>
        <begin position="32"/>
        <end position="43"/>
    </location>
</feature>
<gene>
    <name evidence="2" type="ORF">QTG54_011099</name>
</gene>
<evidence type="ECO:0000256" key="1">
    <source>
        <dbReference type="SAM" id="MobiDB-lite"/>
    </source>
</evidence>
<accession>A0AAD8Y3H5</accession>
<protein>
    <submittedName>
        <fullName evidence="2">Uncharacterized protein</fullName>
    </submittedName>
</protein>
<dbReference type="AlphaFoldDB" id="A0AAD8Y3H5"/>
<keyword evidence="3" id="KW-1185">Reference proteome</keyword>
<dbReference type="EMBL" id="JATAAI010000021">
    <property type="protein sequence ID" value="KAK1738430.1"/>
    <property type="molecule type" value="Genomic_DNA"/>
</dbReference>
<feature type="region of interest" description="Disordered" evidence="1">
    <location>
        <begin position="1"/>
        <end position="68"/>
    </location>
</feature>
<name>A0AAD8Y3H5_9STRA</name>
<feature type="compositionally biased region" description="Basic and acidic residues" evidence="1">
    <location>
        <begin position="19"/>
        <end position="29"/>
    </location>
</feature>
<sequence length="68" mass="7577">MPKRKRKFNRDNNKRHRSTSKEQQRREQRSGAAADNVDAPVDAPAEENGADVQPAAIATPPHQKNSTT</sequence>